<sequence length="95" mass="10823">MQVDGVMNNLVHQVAAVLYKKTAVTTNAASPSTSPGENDRPFQLDAAKPWVNKGQNVWWISEALQHHLLAEFKHVHVMVPWNAKELEILKFHREK</sequence>
<evidence type="ECO:0000313" key="1">
    <source>
        <dbReference type="EMBL" id="OWF55110.1"/>
    </source>
</evidence>
<comment type="caution">
    <text evidence="1">The sequence shown here is derived from an EMBL/GenBank/DDBJ whole genome shotgun (WGS) entry which is preliminary data.</text>
</comment>
<dbReference type="Proteomes" id="UP000242188">
    <property type="component" value="Unassembled WGS sequence"/>
</dbReference>
<name>A0A210R200_MIZYE</name>
<protein>
    <submittedName>
        <fullName evidence="1">Uncharacterized protein</fullName>
    </submittedName>
</protein>
<keyword evidence="2" id="KW-1185">Reference proteome</keyword>
<accession>A0A210R200</accession>
<reference evidence="1 2" key="1">
    <citation type="journal article" date="2017" name="Nat. Ecol. Evol.">
        <title>Scallop genome provides insights into evolution of bilaterian karyotype and development.</title>
        <authorList>
            <person name="Wang S."/>
            <person name="Zhang J."/>
            <person name="Jiao W."/>
            <person name="Li J."/>
            <person name="Xun X."/>
            <person name="Sun Y."/>
            <person name="Guo X."/>
            <person name="Huan P."/>
            <person name="Dong B."/>
            <person name="Zhang L."/>
            <person name="Hu X."/>
            <person name="Sun X."/>
            <person name="Wang J."/>
            <person name="Zhao C."/>
            <person name="Wang Y."/>
            <person name="Wang D."/>
            <person name="Huang X."/>
            <person name="Wang R."/>
            <person name="Lv J."/>
            <person name="Li Y."/>
            <person name="Zhang Z."/>
            <person name="Liu B."/>
            <person name="Lu W."/>
            <person name="Hui Y."/>
            <person name="Liang J."/>
            <person name="Zhou Z."/>
            <person name="Hou R."/>
            <person name="Li X."/>
            <person name="Liu Y."/>
            <person name="Li H."/>
            <person name="Ning X."/>
            <person name="Lin Y."/>
            <person name="Zhao L."/>
            <person name="Xing Q."/>
            <person name="Dou J."/>
            <person name="Li Y."/>
            <person name="Mao J."/>
            <person name="Guo H."/>
            <person name="Dou H."/>
            <person name="Li T."/>
            <person name="Mu C."/>
            <person name="Jiang W."/>
            <person name="Fu Q."/>
            <person name="Fu X."/>
            <person name="Miao Y."/>
            <person name="Liu J."/>
            <person name="Yu Q."/>
            <person name="Li R."/>
            <person name="Liao H."/>
            <person name="Li X."/>
            <person name="Kong Y."/>
            <person name="Jiang Z."/>
            <person name="Chourrout D."/>
            <person name="Li R."/>
            <person name="Bao Z."/>
        </authorList>
    </citation>
    <scope>NUCLEOTIDE SEQUENCE [LARGE SCALE GENOMIC DNA]</scope>
    <source>
        <strain evidence="1 2">PY_sf001</strain>
    </source>
</reference>
<dbReference type="EMBL" id="NEDP02000758">
    <property type="protein sequence ID" value="OWF55110.1"/>
    <property type="molecule type" value="Genomic_DNA"/>
</dbReference>
<gene>
    <name evidence="1" type="ORF">KP79_PYT15746</name>
</gene>
<evidence type="ECO:0000313" key="2">
    <source>
        <dbReference type="Proteomes" id="UP000242188"/>
    </source>
</evidence>
<proteinExistence type="predicted"/>
<organism evidence="1 2">
    <name type="scientific">Mizuhopecten yessoensis</name>
    <name type="common">Japanese scallop</name>
    <name type="synonym">Patinopecten yessoensis</name>
    <dbReference type="NCBI Taxonomy" id="6573"/>
    <lineage>
        <taxon>Eukaryota</taxon>
        <taxon>Metazoa</taxon>
        <taxon>Spiralia</taxon>
        <taxon>Lophotrochozoa</taxon>
        <taxon>Mollusca</taxon>
        <taxon>Bivalvia</taxon>
        <taxon>Autobranchia</taxon>
        <taxon>Pteriomorphia</taxon>
        <taxon>Pectinida</taxon>
        <taxon>Pectinoidea</taxon>
        <taxon>Pectinidae</taxon>
        <taxon>Mizuhopecten</taxon>
    </lineage>
</organism>
<dbReference type="AlphaFoldDB" id="A0A210R200"/>